<dbReference type="AlphaFoldDB" id="A0A0E9R051"/>
<organism evidence="1">
    <name type="scientific">Anguilla anguilla</name>
    <name type="common">European freshwater eel</name>
    <name type="synonym">Muraena anguilla</name>
    <dbReference type="NCBI Taxonomy" id="7936"/>
    <lineage>
        <taxon>Eukaryota</taxon>
        <taxon>Metazoa</taxon>
        <taxon>Chordata</taxon>
        <taxon>Craniata</taxon>
        <taxon>Vertebrata</taxon>
        <taxon>Euteleostomi</taxon>
        <taxon>Actinopterygii</taxon>
        <taxon>Neopterygii</taxon>
        <taxon>Teleostei</taxon>
        <taxon>Anguilliformes</taxon>
        <taxon>Anguillidae</taxon>
        <taxon>Anguilla</taxon>
    </lineage>
</organism>
<proteinExistence type="predicted"/>
<name>A0A0E9R051_ANGAN</name>
<sequence>MLQRRRAALWKFDRRYSAGSKEHLSTSFFSITRNSIMWEPLRNTSFISLKIEISGLNLV</sequence>
<reference evidence="1" key="2">
    <citation type="journal article" date="2015" name="Fish Shellfish Immunol.">
        <title>Early steps in the European eel (Anguilla anguilla)-Vibrio vulnificus interaction in the gills: Role of the RtxA13 toxin.</title>
        <authorList>
            <person name="Callol A."/>
            <person name="Pajuelo D."/>
            <person name="Ebbesson L."/>
            <person name="Teles M."/>
            <person name="MacKenzie S."/>
            <person name="Amaro C."/>
        </authorList>
    </citation>
    <scope>NUCLEOTIDE SEQUENCE</scope>
</reference>
<accession>A0A0E9R051</accession>
<evidence type="ECO:0000313" key="1">
    <source>
        <dbReference type="EMBL" id="JAH22127.1"/>
    </source>
</evidence>
<reference evidence="1" key="1">
    <citation type="submission" date="2014-11" db="EMBL/GenBank/DDBJ databases">
        <authorList>
            <person name="Amaro Gonzalez C."/>
        </authorList>
    </citation>
    <scope>NUCLEOTIDE SEQUENCE</scope>
</reference>
<dbReference type="EMBL" id="GBXM01086450">
    <property type="protein sequence ID" value="JAH22127.1"/>
    <property type="molecule type" value="Transcribed_RNA"/>
</dbReference>
<protein>
    <submittedName>
        <fullName evidence="1">Uncharacterized protein</fullName>
    </submittedName>
</protein>